<dbReference type="Gene3D" id="3.30.2090.10">
    <property type="entry name" value="Multidrug efflux transporter AcrB TolC docking domain, DN and DC subdomains"/>
    <property type="match status" value="2"/>
</dbReference>
<evidence type="ECO:0000256" key="5">
    <source>
        <dbReference type="ARBA" id="ARBA00022692"/>
    </source>
</evidence>
<evidence type="ECO:0000256" key="6">
    <source>
        <dbReference type="ARBA" id="ARBA00022989"/>
    </source>
</evidence>
<evidence type="ECO:0000256" key="4">
    <source>
        <dbReference type="ARBA" id="ARBA00022475"/>
    </source>
</evidence>
<dbReference type="SUPFAM" id="SSF82714">
    <property type="entry name" value="Multidrug efflux transporter AcrB TolC docking domain, DN and DC subdomains"/>
    <property type="match status" value="2"/>
</dbReference>
<keyword evidence="3" id="KW-0813">Transport</keyword>
<keyword evidence="10" id="KW-1185">Reference proteome</keyword>
<organism evidence="9 10">
    <name type="scientific">Pseudoxanthomonas winnipegensis</name>
    <dbReference type="NCBI Taxonomy" id="2480810"/>
    <lineage>
        <taxon>Bacteria</taxon>
        <taxon>Pseudomonadati</taxon>
        <taxon>Pseudomonadota</taxon>
        <taxon>Gammaproteobacteria</taxon>
        <taxon>Lysobacterales</taxon>
        <taxon>Lysobacteraceae</taxon>
        <taxon>Pseudoxanthomonas</taxon>
    </lineage>
</organism>
<dbReference type="EMBL" id="SHME01000002">
    <property type="protein sequence ID" value="TAA20637.1"/>
    <property type="molecule type" value="Genomic_DNA"/>
</dbReference>
<dbReference type="Gene3D" id="1.20.1640.10">
    <property type="entry name" value="Multidrug efflux transporter AcrB transmembrane domain"/>
    <property type="match status" value="2"/>
</dbReference>
<protein>
    <submittedName>
        <fullName evidence="9">Efflux RND transporter permease subunit</fullName>
    </submittedName>
</protein>
<dbReference type="Gene3D" id="3.30.70.1430">
    <property type="entry name" value="Multidrug efflux transporter AcrB pore domain"/>
    <property type="match status" value="2"/>
</dbReference>
<keyword evidence="4" id="KW-1003">Cell membrane</keyword>
<comment type="subcellular location">
    <subcellularLocation>
        <location evidence="1">Cell membrane</location>
        <topology evidence="1">Multi-pass membrane protein</topology>
    </subcellularLocation>
</comment>
<dbReference type="NCBIfam" id="TIGR00914">
    <property type="entry name" value="2A0601"/>
    <property type="match status" value="1"/>
</dbReference>
<comment type="similarity">
    <text evidence="2">Belongs to the resistance-nodulation-cell division (RND) (TC 2.A.6) family.</text>
</comment>
<dbReference type="Gene3D" id="3.30.70.1320">
    <property type="entry name" value="Multidrug efflux transporter AcrB pore domain like"/>
    <property type="match status" value="1"/>
</dbReference>
<keyword evidence="5 8" id="KW-0812">Transmembrane</keyword>
<evidence type="ECO:0000256" key="8">
    <source>
        <dbReference type="SAM" id="Phobius"/>
    </source>
</evidence>
<evidence type="ECO:0000256" key="7">
    <source>
        <dbReference type="ARBA" id="ARBA00023136"/>
    </source>
</evidence>
<feature type="transmembrane region" description="Helical" evidence="8">
    <location>
        <begin position="390"/>
        <end position="411"/>
    </location>
</feature>
<dbReference type="PANTHER" id="PTHR32063:SF19">
    <property type="entry name" value="CATION EFFLUX SYSTEM PROTEIN CUSA"/>
    <property type="match status" value="1"/>
</dbReference>
<evidence type="ECO:0000256" key="3">
    <source>
        <dbReference type="ARBA" id="ARBA00022448"/>
    </source>
</evidence>
<dbReference type="RefSeq" id="WP_130531509.1">
    <property type="nucleotide sequence ID" value="NZ_SHMD01000004.1"/>
</dbReference>
<feature type="transmembrane region" description="Helical" evidence="8">
    <location>
        <begin position="338"/>
        <end position="357"/>
    </location>
</feature>
<dbReference type="Proteomes" id="UP000293089">
    <property type="component" value="Unassembled WGS sequence"/>
</dbReference>
<feature type="transmembrane region" description="Helical" evidence="8">
    <location>
        <begin position="442"/>
        <end position="464"/>
    </location>
</feature>
<feature type="transmembrane region" description="Helical" evidence="8">
    <location>
        <begin position="898"/>
        <end position="918"/>
    </location>
</feature>
<dbReference type="Gene3D" id="3.30.70.1440">
    <property type="entry name" value="Multidrug efflux transporter AcrB pore domain"/>
    <property type="match status" value="1"/>
</dbReference>
<dbReference type="PANTHER" id="PTHR32063">
    <property type="match status" value="1"/>
</dbReference>
<feature type="transmembrane region" description="Helical" evidence="8">
    <location>
        <begin position="1014"/>
        <end position="1036"/>
    </location>
</feature>
<comment type="caution">
    <text evidence="9">The sequence shown here is derived from an EMBL/GenBank/DDBJ whole genome shotgun (WGS) entry which is preliminary data.</text>
</comment>
<evidence type="ECO:0000256" key="2">
    <source>
        <dbReference type="ARBA" id="ARBA00010942"/>
    </source>
</evidence>
<evidence type="ECO:0000313" key="9">
    <source>
        <dbReference type="EMBL" id="TAA20637.1"/>
    </source>
</evidence>
<feature type="transmembrane region" description="Helical" evidence="8">
    <location>
        <begin position="484"/>
        <end position="505"/>
    </location>
</feature>
<feature type="transmembrane region" description="Helical" evidence="8">
    <location>
        <begin position="535"/>
        <end position="554"/>
    </location>
</feature>
<reference evidence="9 10" key="1">
    <citation type="submission" date="2019-02" db="EMBL/GenBank/DDBJ databases">
        <title>WGS of Pseudoxanthomonas species novum from clinical isolates.</title>
        <authorList>
            <person name="Bernier A.-M."/>
            <person name="Bernard K."/>
            <person name="Vachon A."/>
        </authorList>
    </citation>
    <scope>NUCLEOTIDE SEQUENCE [LARGE SCALE GENOMIC DNA]</scope>
    <source>
        <strain evidence="10">NML 170316</strain>
    </source>
</reference>
<gene>
    <name evidence="9" type="ORF">EA658_06720</name>
</gene>
<dbReference type="InterPro" id="IPR001036">
    <property type="entry name" value="Acrflvin-R"/>
</dbReference>
<feature type="transmembrane region" description="Helical" evidence="8">
    <location>
        <begin position="872"/>
        <end position="891"/>
    </location>
</feature>
<keyword evidence="6 8" id="KW-1133">Transmembrane helix</keyword>
<dbReference type="PRINTS" id="PR00702">
    <property type="entry name" value="ACRIFLAVINRP"/>
</dbReference>
<feature type="transmembrane region" description="Helical" evidence="8">
    <location>
        <begin position="364"/>
        <end position="384"/>
    </location>
</feature>
<feature type="transmembrane region" description="Helical" evidence="8">
    <location>
        <begin position="983"/>
        <end position="1002"/>
    </location>
</feature>
<dbReference type="SUPFAM" id="SSF82866">
    <property type="entry name" value="Multidrug efflux transporter AcrB transmembrane domain"/>
    <property type="match status" value="2"/>
</dbReference>
<evidence type="ECO:0000313" key="10">
    <source>
        <dbReference type="Proteomes" id="UP000293089"/>
    </source>
</evidence>
<dbReference type="InterPro" id="IPR027463">
    <property type="entry name" value="AcrB_DN_DC_subdom"/>
</dbReference>
<dbReference type="SUPFAM" id="SSF82693">
    <property type="entry name" value="Multidrug efflux transporter AcrB pore domain, PN1, PN2, PC1 and PC2 subdomains"/>
    <property type="match status" value="2"/>
</dbReference>
<name>A0ABY1WFE0_9GAMM</name>
<dbReference type="InterPro" id="IPR004763">
    <property type="entry name" value="CusA-like"/>
</dbReference>
<proteinExistence type="inferred from homology"/>
<evidence type="ECO:0000256" key="1">
    <source>
        <dbReference type="ARBA" id="ARBA00004651"/>
    </source>
</evidence>
<accession>A0ABY1WFE0</accession>
<sequence>MIAAIIRAAIANRVFVLLAALALAAVGVFSVVRTPLDALPDLSDTQVIIRTSWAGQSPQVVEDQVTYPLATTMLSVPGARTVRAYSFFGDSYVYVLFDNSTDLYWARSRVLEYLSQVRDRLPAGVNPSLGPDATGLGWIYEYALVDRTGQHDLGELRALQDWFLRYQLKTVPDVAEVASLGGMERAWQIVPDPQALAARGITIAQLVDAVRAANGASGGSVVEQGEAELMVRSEGYLRSRTDFENVPVTTGANGVPVLLREVATVQRGPSFRRGVAELDGQGEVAGGIVVLRSGKNAKAAIEAVKARFTELKRSLPAGVEIVPTYDRSQLIDAAVENLWDKLLEEFLVVALVCLLFLGHLRSALVAVVSLPLGVLAAFIALHLQGVTANLMSLGGIAIAIGAMVDAAVVMIENAHKHLEHWRDAHGGDEPRGQVRWSLLAEAAAEVGPALFVSLLIIALSFIPVFALTGQEGKLFKPLAFTKTYAMAAAAGLAVTLVPVLMGYLIRGRIRPEHANPLNRGLIALYRPILEAVLRYPKTTLTLAGLLLLTALLPISRLGSEFMPAMDEGTLLYMPTALPGLSSGKAAQLLQLTDRMIKTVPEVEHVFGKAGRADTATDPAPIEMFETTITFKPKAQWRPGMTMDKLKMELNQAVHVPGLTNLFVPPLRNRIDMLATGIKSPIGIKVLGSDVASLQAVADRIEAVARTVPGVGSAIAERAASGRYIDVRVRRAEAARYGLSQQQVQQLVATVVGGDPIDQVVAGRERYPIVLRYPRAARDSLAALAQLPIVAANGAQLTLGQVADIEVVGGPPMLKSENGQLATYVYVDTAGRDLGAVVADLQRTVAREVRLPPGVTLSWSGQFEYLAQAMQRLTLVVPVVLLIVLVLIYVVFRRISEAMLIMASVPLALVGGLWLIWLLGHAVSVATMIGFIALAGVAAEFGVVMMLYLRHAWDRRMATDPHAGLAELDEAIREGAVQRVRPKAMTVAVILAGLLPILLGHGAGSEVMQRIAAPMVGGMLTAPLLSMLVLPAAFQLLMRHRLHRAKQSSPKPSAYREQS</sequence>
<dbReference type="Pfam" id="PF00873">
    <property type="entry name" value="ACR_tran"/>
    <property type="match status" value="1"/>
</dbReference>
<keyword evidence="7 8" id="KW-0472">Membrane</keyword>
<feature type="transmembrane region" description="Helical" evidence="8">
    <location>
        <begin position="924"/>
        <end position="948"/>
    </location>
</feature>